<dbReference type="InterPro" id="IPR028096">
    <property type="entry name" value="EfeO_Cupredoxin"/>
</dbReference>
<dbReference type="SUPFAM" id="SSF49503">
    <property type="entry name" value="Cupredoxins"/>
    <property type="match status" value="1"/>
</dbReference>
<gene>
    <name evidence="3" type="ordered locus">Bind_0391</name>
</gene>
<dbReference type="STRING" id="395963.Bind_0391"/>
<dbReference type="Gene3D" id="2.60.40.420">
    <property type="entry name" value="Cupredoxins - blue copper proteins"/>
    <property type="match status" value="1"/>
</dbReference>
<accession>B2IE20</accession>
<keyword evidence="1" id="KW-0732">Signal</keyword>
<dbReference type="InterPro" id="IPR008972">
    <property type="entry name" value="Cupredoxin"/>
</dbReference>
<evidence type="ECO:0000256" key="1">
    <source>
        <dbReference type="SAM" id="SignalP"/>
    </source>
</evidence>
<protein>
    <recommendedName>
        <fullName evidence="2">EfeO-type cupredoxin-like domain-containing protein</fullName>
    </recommendedName>
</protein>
<sequence>MFKRGFGCHLLALIMMVASNSAGFALAEDTPTFLIEFNDGKVNPLRLEVPANQRFRIELKNSGVTPAEFESTELRKEKVLAPGSVSVLVIHTLDPGEYPFFDDFHPEAPKAVLVAK</sequence>
<reference evidence="3 4" key="2">
    <citation type="journal article" date="2010" name="J. Bacteriol.">
        <title>Complete genome sequence of Beijerinckia indica subsp. indica.</title>
        <authorList>
            <person name="Tamas I."/>
            <person name="Dedysh S.N."/>
            <person name="Liesack W."/>
            <person name="Stott M.B."/>
            <person name="Alam M."/>
            <person name="Murrell J.C."/>
            <person name="Dunfield P.F."/>
        </authorList>
    </citation>
    <scope>NUCLEOTIDE SEQUENCE [LARGE SCALE GENOMIC DNA]</scope>
    <source>
        <strain evidence="4">ATCC 9039 / DSM 1715 / NCIMB 8712</strain>
    </source>
</reference>
<reference evidence="4" key="1">
    <citation type="submission" date="2008-03" db="EMBL/GenBank/DDBJ databases">
        <title>Complete sequence of chromosome of Beijerinckia indica subsp. indica ATCC 9039.</title>
        <authorList>
            <consortium name="US DOE Joint Genome Institute"/>
            <person name="Copeland A."/>
            <person name="Lucas S."/>
            <person name="Lapidus A."/>
            <person name="Glavina del Rio T."/>
            <person name="Dalin E."/>
            <person name="Tice H."/>
            <person name="Bruce D."/>
            <person name="Goodwin L."/>
            <person name="Pitluck S."/>
            <person name="LaButti K."/>
            <person name="Schmutz J."/>
            <person name="Larimer F."/>
            <person name="Land M."/>
            <person name="Hauser L."/>
            <person name="Kyrpides N."/>
            <person name="Mikhailova N."/>
            <person name="Dunfield P.F."/>
            <person name="Dedysh S.N."/>
            <person name="Liesack W."/>
            <person name="Saw J.H."/>
            <person name="Alam M."/>
            <person name="Chen Y."/>
            <person name="Murrell J.C."/>
            <person name="Richardson P."/>
        </authorList>
    </citation>
    <scope>NUCLEOTIDE SEQUENCE [LARGE SCALE GENOMIC DNA]</scope>
    <source>
        <strain evidence="4">ATCC 9039 / DSM 1715 / NCIMB 8712</strain>
    </source>
</reference>
<feature type="signal peptide" evidence="1">
    <location>
        <begin position="1"/>
        <end position="27"/>
    </location>
</feature>
<evidence type="ECO:0000259" key="2">
    <source>
        <dbReference type="Pfam" id="PF13473"/>
    </source>
</evidence>
<organism evidence="3 4">
    <name type="scientific">Beijerinckia indica subsp. indica (strain ATCC 9039 / DSM 1715 / NCIMB 8712)</name>
    <dbReference type="NCBI Taxonomy" id="395963"/>
    <lineage>
        <taxon>Bacteria</taxon>
        <taxon>Pseudomonadati</taxon>
        <taxon>Pseudomonadota</taxon>
        <taxon>Alphaproteobacteria</taxon>
        <taxon>Hyphomicrobiales</taxon>
        <taxon>Beijerinckiaceae</taxon>
        <taxon>Beijerinckia</taxon>
    </lineage>
</organism>
<dbReference type="Proteomes" id="UP000001695">
    <property type="component" value="Chromosome"/>
</dbReference>
<dbReference type="eggNOG" id="COG4454">
    <property type="taxonomic scope" value="Bacteria"/>
</dbReference>
<dbReference type="HOGENOM" id="CLU_157112_2_0_5"/>
<proteinExistence type="predicted"/>
<dbReference type="EMBL" id="CP001016">
    <property type="protein sequence ID" value="ACB94044.1"/>
    <property type="molecule type" value="Genomic_DNA"/>
</dbReference>
<keyword evidence="4" id="KW-1185">Reference proteome</keyword>
<dbReference type="AlphaFoldDB" id="B2IE20"/>
<dbReference type="Pfam" id="PF13473">
    <property type="entry name" value="Cupredoxin_1"/>
    <property type="match status" value="1"/>
</dbReference>
<dbReference type="KEGG" id="bid:Bind_0391"/>
<evidence type="ECO:0000313" key="4">
    <source>
        <dbReference type="Proteomes" id="UP000001695"/>
    </source>
</evidence>
<name>B2IE20_BEII9</name>
<feature type="chain" id="PRO_5002778679" description="EfeO-type cupredoxin-like domain-containing protein" evidence="1">
    <location>
        <begin position="28"/>
        <end position="116"/>
    </location>
</feature>
<evidence type="ECO:0000313" key="3">
    <source>
        <dbReference type="EMBL" id="ACB94044.1"/>
    </source>
</evidence>
<dbReference type="RefSeq" id="WP_012383402.1">
    <property type="nucleotide sequence ID" value="NC_010581.1"/>
</dbReference>
<feature type="domain" description="EfeO-type cupredoxin-like" evidence="2">
    <location>
        <begin position="10"/>
        <end position="115"/>
    </location>
</feature>